<keyword evidence="2" id="KW-1185">Reference proteome</keyword>
<evidence type="ECO:0000313" key="1">
    <source>
        <dbReference type="EMBL" id="ARI78597.1"/>
    </source>
</evidence>
<dbReference type="AlphaFoldDB" id="A0A1W5ZZE5"/>
<sequence>MPKKNSKNNKKRFEVGEKESIDQCLDRIKNEGYMPIRRAEEPIFREEIKNGEKVMEPVGKTIVFHAIKQ</sequence>
<dbReference type="InterPro" id="IPR025930">
    <property type="entry name" value="NETI"/>
</dbReference>
<evidence type="ECO:0000313" key="2">
    <source>
        <dbReference type="Proteomes" id="UP000192527"/>
    </source>
</evidence>
<dbReference type="OrthoDB" id="2354098at2"/>
<organism evidence="1 2">
    <name type="scientific">Halobacillus mangrovi</name>
    <dbReference type="NCBI Taxonomy" id="402384"/>
    <lineage>
        <taxon>Bacteria</taxon>
        <taxon>Bacillati</taxon>
        <taxon>Bacillota</taxon>
        <taxon>Bacilli</taxon>
        <taxon>Bacillales</taxon>
        <taxon>Bacillaceae</taxon>
        <taxon>Halobacillus</taxon>
    </lineage>
</organism>
<dbReference type="Pfam" id="PF14044">
    <property type="entry name" value="NETI"/>
    <property type="match status" value="1"/>
</dbReference>
<dbReference type="RefSeq" id="WP_085031056.1">
    <property type="nucleotide sequence ID" value="NZ_CP020772.1"/>
</dbReference>
<accession>A0A1W5ZZE5</accession>
<proteinExistence type="predicted"/>
<dbReference type="KEGG" id="hmn:HM131_17900"/>
<dbReference type="EMBL" id="CP020772">
    <property type="protein sequence ID" value="ARI78597.1"/>
    <property type="molecule type" value="Genomic_DNA"/>
</dbReference>
<name>A0A1W5ZZE5_9BACI</name>
<dbReference type="Proteomes" id="UP000192527">
    <property type="component" value="Chromosome"/>
</dbReference>
<dbReference type="STRING" id="402384.HM131_17900"/>
<protein>
    <recommendedName>
        <fullName evidence="3">NETI motif-containing protein</fullName>
    </recommendedName>
</protein>
<gene>
    <name evidence="1" type="ORF">HM131_17900</name>
</gene>
<reference evidence="1 2" key="1">
    <citation type="submission" date="2017-04" db="EMBL/GenBank/DDBJ databases">
        <title>The whole genome sequencing and assembly of Halobacillus mangrovi strain.</title>
        <authorList>
            <person name="Lee S.-J."/>
            <person name="Park M.-K."/>
            <person name="Kim J.-Y."/>
            <person name="Lee Y.-J."/>
            <person name="Yi H."/>
            <person name="Bahn Y.-S."/>
            <person name="Kim J.F."/>
            <person name="Lee D.-W."/>
        </authorList>
    </citation>
    <scope>NUCLEOTIDE SEQUENCE [LARGE SCALE GENOMIC DNA]</scope>
    <source>
        <strain evidence="1 2">KTB 131</strain>
    </source>
</reference>
<evidence type="ECO:0008006" key="3">
    <source>
        <dbReference type="Google" id="ProtNLM"/>
    </source>
</evidence>